<evidence type="ECO:0000313" key="1">
    <source>
        <dbReference type="EMBL" id="OQA52460.1"/>
    </source>
</evidence>
<accession>A0A1V5SD64</accession>
<name>A0A1V5SD64_9BACT</name>
<dbReference type="EMBL" id="MWBO01000031">
    <property type="protein sequence ID" value="OQA52460.1"/>
    <property type="molecule type" value="Genomic_DNA"/>
</dbReference>
<sequence length="117" mass="13013">MYVLAHGEVLWWRVPAGYDCLLAMPCDPCLVHCHLSKEAIEQQLKLPRNTLASAVSEAVIVFAGQAAAAVARILLNQPKEELYLELGLSMIIHDPDKSGRVYFIIGEPARIMEVAKW</sequence>
<gene>
    <name evidence="1" type="ORF">BWY43_00527</name>
</gene>
<proteinExistence type="predicted"/>
<dbReference type="Proteomes" id="UP000485367">
    <property type="component" value="Unassembled WGS sequence"/>
</dbReference>
<reference evidence="1" key="1">
    <citation type="submission" date="2017-02" db="EMBL/GenBank/DDBJ databases">
        <title>Delving into the versatile metabolic prowess of the omnipresent phylum Bacteroidetes.</title>
        <authorList>
            <person name="Nobu M.K."/>
            <person name="Mei R."/>
            <person name="Narihiro T."/>
            <person name="Kuroda K."/>
            <person name="Liu W.-T."/>
        </authorList>
    </citation>
    <scope>NUCLEOTIDE SEQUENCE</scope>
    <source>
        <strain evidence="1">ADurb.Bin280</strain>
    </source>
</reference>
<organism evidence="1">
    <name type="scientific">candidate division WS2 bacterium ADurb.Bin280</name>
    <dbReference type="NCBI Taxonomy" id="1852829"/>
    <lineage>
        <taxon>Bacteria</taxon>
        <taxon>candidate division WS2</taxon>
    </lineage>
</organism>
<dbReference type="AlphaFoldDB" id="A0A1V5SD64"/>
<comment type="caution">
    <text evidence="1">The sequence shown here is derived from an EMBL/GenBank/DDBJ whole genome shotgun (WGS) entry which is preliminary data.</text>
</comment>
<protein>
    <submittedName>
        <fullName evidence="1">Uncharacterized protein</fullName>
    </submittedName>
</protein>